<reference evidence="2 3" key="1">
    <citation type="journal article" date="2015" name="Nat. Commun.">
        <title>Outbred genome sequencing and CRISPR/Cas9 gene editing in butterflies.</title>
        <authorList>
            <person name="Li X."/>
            <person name="Fan D."/>
            <person name="Zhang W."/>
            <person name="Liu G."/>
            <person name="Zhang L."/>
            <person name="Zhao L."/>
            <person name="Fang X."/>
            <person name="Chen L."/>
            <person name="Dong Y."/>
            <person name="Chen Y."/>
            <person name="Ding Y."/>
            <person name="Zhao R."/>
            <person name="Feng M."/>
            <person name="Zhu Y."/>
            <person name="Feng Y."/>
            <person name="Jiang X."/>
            <person name="Zhu D."/>
            <person name="Xiang H."/>
            <person name="Feng X."/>
            <person name="Li S."/>
            <person name="Wang J."/>
            <person name="Zhang G."/>
            <person name="Kronforst M.R."/>
            <person name="Wang W."/>
        </authorList>
    </citation>
    <scope>NUCLEOTIDE SEQUENCE [LARGE SCALE GENOMIC DNA]</scope>
    <source>
        <strain evidence="2">Ya'a_city_454_Pm</strain>
        <tissue evidence="2">Whole body</tissue>
    </source>
</reference>
<keyword evidence="3" id="KW-1185">Reference proteome</keyword>
<feature type="region of interest" description="Disordered" evidence="1">
    <location>
        <begin position="50"/>
        <end position="81"/>
    </location>
</feature>
<dbReference type="AlphaFoldDB" id="A0A194QQI2"/>
<evidence type="ECO:0000313" key="2">
    <source>
        <dbReference type="EMBL" id="KPJ07609.1"/>
    </source>
</evidence>
<evidence type="ECO:0000256" key="1">
    <source>
        <dbReference type="SAM" id="MobiDB-lite"/>
    </source>
</evidence>
<dbReference type="Proteomes" id="UP000053240">
    <property type="component" value="Unassembled WGS sequence"/>
</dbReference>
<name>A0A194QQI2_PAPMA</name>
<accession>A0A194QQI2</accession>
<dbReference type="EMBL" id="KQ461181">
    <property type="protein sequence ID" value="KPJ07609.1"/>
    <property type="molecule type" value="Genomic_DNA"/>
</dbReference>
<proteinExistence type="predicted"/>
<organism evidence="2 3">
    <name type="scientific">Papilio machaon</name>
    <name type="common">Old World swallowtail butterfly</name>
    <dbReference type="NCBI Taxonomy" id="76193"/>
    <lineage>
        <taxon>Eukaryota</taxon>
        <taxon>Metazoa</taxon>
        <taxon>Ecdysozoa</taxon>
        <taxon>Arthropoda</taxon>
        <taxon>Hexapoda</taxon>
        <taxon>Insecta</taxon>
        <taxon>Pterygota</taxon>
        <taxon>Neoptera</taxon>
        <taxon>Endopterygota</taxon>
        <taxon>Lepidoptera</taxon>
        <taxon>Glossata</taxon>
        <taxon>Ditrysia</taxon>
        <taxon>Papilionoidea</taxon>
        <taxon>Papilionidae</taxon>
        <taxon>Papilioninae</taxon>
        <taxon>Papilio</taxon>
    </lineage>
</organism>
<gene>
    <name evidence="2" type="ORF">RR48_11165</name>
</gene>
<dbReference type="InParanoid" id="A0A194QQI2"/>
<sequence>MIAAVIINSSTRNGMIMAIKLLPVQCTFAQDAPVQAIACAHADAVAGRGSAAGRLQPPPVRQPATTARHASMPRTATPSAQTLNRLLIKQTELLSRRDNDTISVLIIYQSDNR</sequence>
<protein>
    <submittedName>
        <fullName evidence="2">Uncharacterized protein</fullName>
    </submittedName>
</protein>
<evidence type="ECO:0000313" key="3">
    <source>
        <dbReference type="Proteomes" id="UP000053240"/>
    </source>
</evidence>